<dbReference type="InterPro" id="IPR014729">
    <property type="entry name" value="Rossmann-like_a/b/a_fold"/>
</dbReference>
<comment type="similarity">
    <text evidence="7">Belongs to the class-I aminoacyl-tRNA synthetase family.</text>
</comment>
<dbReference type="SUPFAM" id="SSF52374">
    <property type="entry name" value="Nucleotidylyl transferase"/>
    <property type="match status" value="1"/>
</dbReference>
<dbReference type="Gramene" id="AUR62028350-RA">
    <property type="protein sequence ID" value="AUR62028350-RA:cds"/>
    <property type="gene ID" value="AUR62028350"/>
</dbReference>
<keyword evidence="1" id="KW-0963">Cytoplasm</keyword>
<dbReference type="InterPro" id="IPR011035">
    <property type="entry name" value="Ribosomal_bL25/Gln-tRNA_synth"/>
</dbReference>
<evidence type="ECO:0000256" key="1">
    <source>
        <dbReference type="ARBA" id="ARBA00022490"/>
    </source>
</evidence>
<dbReference type="PROSITE" id="PS00178">
    <property type="entry name" value="AA_TRNA_LIGASE_I"/>
    <property type="match status" value="1"/>
</dbReference>
<evidence type="ECO:0000259" key="8">
    <source>
        <dbReference type="Pfam" id="PF00749"/>
    </source>
</evidence>
<keyword evidence="6 7" id="KW-0030">Aminoacyl-tRNA synthetase</keyword>
<sequence length="494" mass="57088">MGIFSGSIEKKKTHSSNLPEIELPNAEVGKVCLMFAPEPNGYLHIGHSKAALLNKYFVDKYKGRLIVRLDDTNPAKESTEFVESLLKDIGSLSIVYDAITYTSDYFPQLMDMAEKLIREGKAYVDHTPVDQMRIERDKGFESKSRNNSVSKNLELWKEMILGSNRGLMCCLRGKLDFQNPNKCLRDPVYYRCNLAHHHRVGFKYKLYPTYDFASPFVDALEGITHVLRSNEYRDRDDQCHMIQEDMGVRKGASTNQNLMQWDKLWTINKKIIDPIFPRHTAVLEEHRILITLVNGPAEPFVRIMPRHKKFKEAGDKCTLYTKNIWIDYADALSISVNDEVTLMDWGNCIIKEIKRNEMDTVVELLGVLHLEGSVKATKLKLTWLPETDELVRLQLVEFDYLITKEKLVKFKKKKGEKTQEEKIQEEKEFLKALNPVTRKDTFALGDSNMRNLISGEIIQLERKGYFRCDIPFVKQSKPIVLFAIPDGRQSNIVQ</sequence>
<accession>A0A803MFD2</accession>
<evidence type="ECO:0000256" key="7">
    <source>
        <dbReference type="RuleBase" id="RU363037"/>
    </source>
</evidence>
<dbReference type="PANTHER" id="PTHR43097">
    <property type="entry name" value="GLUTAMINE-TRNA LIGASE"/>
    <property type="match status" value="1"/>
</dbReference>
<evidence type="ECO:0000256" key="5">
    <source>
        <dbReference type="ARBA" id="ARBA00022917"/>
    </source>
</evidence>
<reference evidence="11" key="2">
    <citation type="submission" date="2021-03" db="UniProtKB">
        <authorList>
            <consortium name="EnsemblPlants"/>
        </authorList>
    </citation>
    <scope>IDENTIFICATION</scope>
</reference>
<dbReference type="Proteomes" id="UP000596660">
    <property type="component" value="Unplaced"/>
</dbReference>
<keyword evidence="5 7" id="KW-0648">Protein biosynthesis</keyword>
<feature type="domain" description="Glutamyl/glutaminyl-tRNA synthetase class Ib anti-codon binding" evidence="9">
    <location>
        <begin position="277"/>
        <end position="364"/>
    </location>
</feature>
<dbReference type="InterPro" id="IPR020059">
    <property type="entry name" value="Glu/Gln-tRNA-synth_Ib_codon-bd"/>
</dbReference>
<keyword evidence="3 7" id="KW-0547">Nucleotide-binding</keyword>
<evidence type="ECO:0000313" key="12">
    <source>
        <dbReference type="Proteomes" id="UP000596660"/>
    </source>
</evidence>
<dbReference type="FunFam" id="3.90.800.10:FF:000001">
    <property type="entry name" value="Glutamine--tRNA ligase"/>
    <property type="match status" value="1"/>
</dbReference>
<keyword evidence="4 7" id="KW-0067">ATP-binding</keyword>
<dbReference type="Pfam" id="PF03950">
    <property type="entry name" value="tRNA-synt_1c_C"/>
    <property type="match status" value="1"/>
</dbReference>
<dbReference type="InterPro" id="IPR000924">
    <property type="entry name" value="Glu/Gln-tRNA-synth"/>
</dbReference>
<dbReference type="EnsemblPlants" id="AUR62028350-RA">
    <property type="protein sequence ID" value="AUR62028350-RA:cds"/>
    <property type="gene ID" value="AUR62028350"/>
</dbReference>
<dbReference type="Gene3D" id="2.40.240.10">
    <property type="entry name" value="Ribosomal Protein L25, Chain P"/>
    <property type="match status" value="1"/>
</dbReference>
<dbReference type="GO" id="GO:0009791">
    <property type="term" value="P:post-embryonic development"/>
    <property type="evidence" value="ECO:0007669"/>
    <property type="project" value="UniProtKB-ARBA"/>
</dbReference>
<protein>
    <recommendedName>
        <fullName evidence="13">Glutamate--tRNA ligase</fullName>
    </recommendedName>
</protein>
<dbReference type="Gene3D" id="3.40.50.620">
    <property type="entry name" value="HUPs"/>
    <property type="match status" value="1"/>
</dbReference>
<dbReference type="GO" id="GO:0017102">
    <property type="term" value="C:methionyl glutamyl tRNA synthetase complex"/>
    <property type="evidence" value="ECO:0007669"/>
    <property type="project" value="TreeGrafter"/>
</dbReference>
<feature type="domain" description="tRNA synthetases class I (E and Q) anti-codon binding" evidence="10">
    <location>
        <begin position="380"/>
        <end position="469"/>
    </location>
</feature>
<dbReference type="GO" id="GO:0005524">
    <property type="term" value="F:ATP binding"/>
    <property type="evidence" value="ECO:0007669"/>
    <property type="project" value="UniProtKB-KW"/>
</dbReference>
<dbReference type="InterPro" id="IPR020056">
    <property type="entry name" value="Rbsml_bL25/Gln-tRNA_synth_N"/>
</dbReference>
<proteinExistence type="inferred from homology"/>
<evidence type="ECO:0000259" key="9">
    <source>
        <dbReference type="Pfam" id="PF03950"/>
    </source>
</evidence>
<dbReference type="OMA" id="LRYIACA"/>
<dbReference type="Pfam" id="PF20974">
    <property type="entry name" value="tRNA-synt_1c_C2"/>
    <property type="match status" value="1"/>
</dbReference>
<organism evidence="11 12">
    <name type="scientific">Chenopodium quinoa</name>
    <name type="common">Quinoa</name>
    <dbReference type="NCBI Taxonomy" id="63459"/>
    <lineage>
        <taxon>Eukaryota</taxon>
        <taxon>Viridiplantae</taxon>
        <taxon>Streptophyta</taxon>
        <taxon>Embryophyta</taxon>
        <taxon>Tracheophyta</taxon>
        <taxon>Spermatophyta</taxon>
        <taxon>Magnoliopsida</taxon>
        <taxon>eudicotyledons</taxon>
        <taxon>Gunneridae</taxon>
        <taxon>Pentapetalae</taxon>
        <taxon>Caryophyllales</taxon>
        <taxon>Chenopodiaceae</taxon>
        <taxon>Chenopodioideae</taxon>
        <taxon>Atripliceae</taxon>
        <taxon>Chenopodium</taxon>
    </lineage>
</organism>
<dbReference type="Gene3D" id="3.90.800.10">
    <property type="entry name" value="Glutamyl-tRNA Synthetase, Domain 3"/>
    <property type="match status" value="1"/>
</dbReference>
<dbReference type="GO" id="GO:0004818">
    <property type="term" value="F:glutamate-tRNA ligase activity"/>
    <property type="evidence" value="ECO:0007669"/>
    <property type="project" value="TreeGrafter"/>
</dbReference>
<dbReference type="SUPFAM" id="SSF50715">
    <property type="entry name" value="Ribosomal protein L25-like"/>
    <property type="match status" value="1"/>
</dbReference>
<keyword evidence="2 7" id="KW-0436">Ligase</keyword>
<dbReference type="AlphaFoldDB" id="A0A803MFD2"/>
<dbReference type="GO" id="GO:0005829">
    <property type="term" value="C:cytosol"/>
    <property type="evidence" value="ECO:0007669"/>
    <property type="project" value="TreeGrafter"/>
</dbReference>
<dbReference type="PANTHER" id="PTHR43097:SF5">
    <property type="entry name" value="GLUTAMATE--TRNA LIGASE"/>
    <property type="match status" value="1"/>
</dbReference>
<dbReference type="InterPro" id="IPR001412">
    <property type="entry name" value="aa-tRNA-synth_I_CS"/>
</dbReference>
<keyword evidence="12" id="KW-1185">Reference proteome</keyword>
<dbReference type="GO" id="GO:0006424">
    <property type="term" value="P:glutamyl-tRNA aminoacylation"/>
    <property type="evidence" value="ECO:0007669"/>
    <property type="project" value="TreeGrafter"/>
</dbReference>
<dbReference type="Pfam" id="PF00749">
    <property type="entry name" value="tRNA-synt_1c"/>
    <property type="match status" value="1"/>
</dbReference>
<evidence type="ECO:0000259" key="10">
    <source>
        <dbReference type="Pfam" id="PF20974"/>
    </source>
</evidence>
<dbReference type="InterPro" id="IPR050132">
    <property type="entry name" value="Gln/Glu-tRNA_Ligase"/>
</dbReference>
<name>A0A803MFD2_CHEQI</name>
<dbReference type="PRINTS" id="PR00987">
    <property type="entry name" value="TRNASYNTHGLU"/>
</dbReference>
<dbReference type="GO" id="GO:0048608">
    <property type="term" value="P:reproductive structure development"/>
    <property type="evidence" value="ECO:0007669"/>
    <property type="project" value="UniProtKB-ARBA"/>
</dbReference>
<reference evidence="11" key="1">
    <citation type="journal article" date="2017" name="Nature">
        <title>The genome of Chenopodium quinoa.</title>
        <authorList>
            <person name="Jarvis D.E."/>
            <person name="Ho Y.S."/>
            <person name="Lightfoot D.J."/>
            <person name="Schmoeckel S.M."/>
            <person name="Li B."/>
            <person name="Borm T.J.A."/>
            <person name="Ohyanagi H."/>
            <person name="Mineta K."/>
            <person name="Michell C.T."/>
            <person name="Saber N."/>
            <person name="Kharbatia N.M."/>
            <person name="Rupper R.R."/>
            <person name="Sharp A.R."/>
            <person name="Dally N."/>
            <person name="Boughton B.A."/>
            <person name="Woo Y.H."/>
            <person name="Gao G."/>
            <person name="Schijlen E.G.W.M."/>
            <person name="Guo X."/>
            <person name="Momin A.A."/>
            <person name="Negrao S."/>
            <person name="Al-Babili S."/>
            <person name="Gehring C."/>
            <person name="Roessner U."/>
            <person name="Jung C."/>
            <person name="Murphy K."/>
            <person name="Arold S.T."/>
            <person name="Gojobori T."/>
            <person name="van der Linden C.G."/>
            <person name="van Loo E.N."/>
            <person name="Jellen E.N."/>
            <person name="Maughan P.J."/>
            <person name="Tester M."/>
        </authorList>
    </citation>
    <scope>NUCLEOTIDE SEQUENCE [LARGE SCALE GENOMIC DNA]</scope>
    <source>
        <strain evidence="11">cv. PI 614886</strain>
    </source>
</reference>
<evidence type="ECO:0000256" key="6">
    <source>
        <dbReference type="ARBA" id="ARBA00023146"/>
    </source>
</evidence>
<dbReference type="InterPro" id="IPR020058">
    <property type="entry name" value="Glu/Gln-tRNA-synth_Ib_cat-dom"/>
</dbReference>
<evidence type="ECO:0000256" key="3">
    <source>
        <dbReference type="ARBA" id="ARBA00022741"/>
    </source>
</evidence>
<evidence type="ECO:0000313" key="11">
    <source>
        <dbReference type="EnsemblPlants" id="AUR62028350-RA:cds"/>
    </source>
</evidence>
<feature type="domain" description="Glutamyl/glutaminyl-tRNA synthetase class Ib catalytic" evidence="8">
    <location>
        <begin position="31"/>
        <end position="250"/>
    </location>
</feature>
<evidence type="ECO:0000256" key="2">
    <source>
        <dbReference type="ARBA" id="ARBA00022598"/>
    </source>
</evidence>
<evidence type="ECO:0008006" key="13">
    <source>
        <dbReference type="Google" id="ProtNLM"/>
    </source>
</evidence>
<dbReference type="InterPro" id="IPR049437">
    <property type="entry name" value="tRNA-synt_1c_C2"/>
</dbReference>
<evidence type="ECO:0000256" key="4">
    <source>
        <dbReference type="ARBA" id="ARBA00022840"/>
    </source>
</evidence>